<organism evidence="1 2">
    <name type="scientific">Russula earlei</name>
    <dbReference type="NCBI Taxonomy" id="71964"/>
    <lineage>
        <taxon>Eukaryota</taxon>
        <taxon>Fungi</taxon>
        <taxon>Dikarya</taxon>
        <taxon>Basidiomycota</taxon>
        <taxon>Agaricomycotina</taxon>
        <taxon>Agaricomycetes</taxon>
        <taxon>Russulales</taxon>
        <taxon>Russulaceae</taxon>
        <taxon>Russula</taxon>
    </lineage>
</organism>
<name>A0ACC0UIP5_9AGAM</name>
<gene>
    <name evidence="1" type="ORF">F5148DRAFT_1280688</name>
</gene>
<evidence type="ECO:0000313" key="1">
    <source>
        <dbReference type="EMBL" id="KAI9511594.1"/>
    </source>
</evidence>
<sequence length="502" mass="55938">MASSSLAGALVPEHITYHKGDADVDMHPSSLDDVPPSDPAAAERHPKQEEEMGDLFGEDADVDFVHHGHDQHHASGAPSTAESRYSSPASAPPPDDGLTSPDRKRRQALEYEEEEEPNPLIEHRLEASVSIPNIPLPKSSDGQHWVIRMPNFVKVDSKPFHPDTYIGPEHEEDFSGGAHDRDMGIKLRVENTVRWRWTKDKTPWLAQQRQSNAHVIRWSDGSMSLRLGKEYFDINQVIDSSGSAHRQAFGLSQNSQSQSQGTPTATPSKAHGLTYLVAQHKRAEILQAEAAITGFLTLRPTDMQSGDASPRHMDPEREKQELIRASVKKTRYPRADEGGGVGGTRRRRASGGGRRRSGGEMDIWSDDEDAAYDAYANDDDGDGRSPKKRRAREPDERRGGEYQTDDFVVADSDEDEGGVHGSDRDGKRRTCWTSWTPKSASRRLTEKGDGTKRRKRRKAGKNKPEKAAMEVESEEDEEELRVRRVGGARKRSTVAGFDEEDE</sequence>
<proteinExistence type="predicted"/>
<dbReference type="Proteomes" id="UP001207468">
    <property type="component" value="Unassembled WGS sequence"/>
</dbReference>
<accession>A0ACC0UIP5</accession>
<reference evidence="1" key="1">
    <citation type="submission" date="2021-03" db="EMBL/GenBank/DDBJ databases">
        <title>Evolutionary priming and transition to the ectomycorrhizal habit in an iconic lineage of mushroom-forming fungi: is preadaptation a requirement?</title>
        <authorList>
            <consortium name="DOE Joint Genome Institute"/>
            <person name="Looney B.P."/>
            <person name="Miyauchi S."/>
            <person name="Morin E."/>
            <person name="Drula E."/>
            <person name="Courty P.E."/>
            <person name="Chicoki N."/>
            <person name="Fauchery L."/>
            <person name="Kohler A."/>
            <person name="Kuo A."/>
            <person name="LaButti K."/>
            <person name="Pangilinan J."/>
            <person name="Lipzen A."/>
            <person name="Riley R."/>
            <person name="Andreopoulos W."/>
            <person name="He G."/>
            <person name="Johnson J."/>
            <person name="Barry K.W."/>
            <person name="Grigoriev I.V."/>
            <person name="Nagy L."/>
            <person name="Hibbett D."/>
            <person name="Henrissat B."/>
            <person name="Matheny P.B."/>
            <person name="Labbe J."/>
            <person name="Martin A.F."/>
        </authorList>
    </citation>
    <scope>NUCLEOTIDE SEQUENCE</scope>
    <source>
        <strain evidence="1">BPL698</strain>
    </source>
</reference>
<comment type="caution">
    <text evidence="1">The sequence shown here is derived from an EMBL/GenBank/DDBJ whole genome shotgun (WGS) entry which is preliminary data.</text>
</comment>
<dbReference type="EMBL" id="JAGFNK010000020">
    <property type="protein sequence ID" value="KAI9511594.1"/>
    <property type="molecule type" value="Genomic_DNA"/>
</dbReference>
<protein>
    <submittedName>
        <fullName evidence="1">Leo1-like protein-domain-containing protein</fullName>
    </submittedName>
</protein>
<keyword evidence="2" id="KW-1185">Reference proteome</keyword>
<evidence type="ECO:0000313" key="2">
    <source>
        <dbReference type="Proteomes" id="UP001207468"/>
    </source>
</evidence>